<evidence type="ECO:0000256" key="6">
    <source>
        <dbReference type="ARBA" id="ARBA00023306"/>
    </source>
</evidence>
<dbReference type="AlphaFoldDB" id="A0AAQ3Q659"/>
<dbReference type="Proteomes" id="UP001327560">
    <property type="component" value="Chromosome 2"/>
</dbReference>
<reference evidence="8 9" key="1">
    <citation type="submission" date="2023-10" db="EMBL/GenBank/DDBJ databases">
        <title>Chromosome-scale genome assembly provides insights into flower coloration mechanisms of Canna indica.</title>
        <authorList>
            <person name="Li C."/>
        </authorList>
    </citation>
    <scope>NUCLEOTIDE SEQUENCE [LARGE SCALE GENOMIC DNA]</scope>
    <source>
        <tissue evidence="8">Flower</tissue>
    </source>
</reference>
<keyword evidence="9" id="KW-1185">Reference proteome</keyword>
<feature type="domain" description="Anaphase-promoting complex subunit 5" evidence="7">
    <location>
        <begin position="76"/>
        <end position="105"/>
    </location>
</feature>
<evidence type="ECO:0000256" key="4">
    <source>
        <dbReference type="ARBA" id="ARBA00022776"/>
    </source>
</evidence>
<proteinExistence type="inferred from homology"/>
<accession>A0AAQ3Q659</accession>
<dbReference type="GO" id="GO:0070979">
    <property type="term" value="P:protein K11-linked ubiquitination"/>
    <property type="evidence" value="ECO:0007669"/>
    <property type="project" value="TreeGrafter"/>
</dbReference>
<evidence type="ECO:0000256" key="5">
    <source>
        <dbReference type="ARBA" id="ARBA00022786"/>
    </source>
</evidence>
<dbReference type="GO" id="GO:0045842">
    <property type="term" value="P:positive regulation of mitotic metaphase/anaphase transition"/>
    <property type="evidence" value="ECO:0007669"/>
    <property type="project" value="TreeGrafter"/>
</dbReference>
<dbReference type="EMBL" id="CP136891">
    <property type="protein sequence ID" value="WOK97945.1"/>
    <property type="molecule type" value="Genomic_DNA"/>
</dbReference>
<dbReference type="GO" id="GO:0051301">
    <property type="term" value="P:cell division"/>
    <property type="evidence" value="ECO:0007669"/>
    <property type="project" value="UniProtKB-KW"/>
</dbReference>
<dbReference type="PANTHER" id="PTHR12830">
    <property type="entry name" value="ANAPHASE-PROMOTING COMPLEX SUBUNIT 5"/>
    <property type="match status" value="1"/>
</dbReference>
<keyword evidence="5" id="KW-0833">Ubl conjugation pathway</keyword>
<dbReference type="GO" id="GO:0031145">
    <property type="term" value="P:anaphase-promoting complex-dependent catabolic process"/>
    <property type="evidence" value="ECO:0007669"/>
    <property type="project" value="TreeGrafter"/>
</dbReference>
<organism evidence="8 9">
    <name type="scientific">Canna indica</name>
    <name type="common">Indian-shot</name>
    <dbReference type="NCBI Taxonomy" id="4628"/>
    <lineage>
        <taxon>Eukaryota</taxon>
        <taxon>Viridiplantae</taxon>
        <taxon>Streptophyta</taxon>
        <taxon>Embryophyta</taxon>
        <taxon>Tracheophyta</taxon>
        <taxon>Spermatophyta</taxon>
        <taxon>Magnoliopsida</taxon>
        <taxon>Liliopsida</taxon>
        <taxon>Zingiberales</taxon>
        <taxon>Cannaceae</taxon>
        <taxon>Canna</taxon>
    </lineage>
</organism>
<evidence type="ECO:0000256" key="3">
    <source>
        <dbReference type="ARBA" id="ARBA00022618"/>
    </source>
</evidence>
<evidence type="ECO:0000313" key="9">
    <source>
        <dbReference type="Proteomes" id="UP001327560"/>
    </source>
</evidence>
<evidence type="ECO:0000256" key="2">
    <source>
        <dbReference type="ARBA" id="ARBA00016066"/>
    </source>
</evidence>
<sequence length="125" mass="14567">MNHDDDAQSGTLSPLLNNFRSDDGLGILRSRWRIEGYLNAQAELLEKDVVSFPLNSFMATLKQLQKIALEFHRVKYLQYLNALYHDDYIAALDNLHCYFNYRIKKAISLQRSCYVAGFTSWEELI</sequence>
<gene>
    <name evidence="8" type="ORF">Cni_G06653</name>
</gene>
<keyword evidence="3" id="KW-0132">Cell division</keyword>
<dbReference type="GO" id="GO:0005680">
    <property type="term" value="C:anaphase-promoting complex"/>
    <property type="evidence" value="ECO:0007669"/>
    <property type="project" value="InterPro"/>
</dbReference>
<evidence type="ECO:0000256" key="1">
    <source>
        <dbReference type="ARBA" id="ARBA00007450"/>
    </source>
</evidence>
<keyword evidence="6" id="KW-0131">Cell cycle</keyword>
<dbReference type="PANTHER" id="PTHR12830:SF9">
    <property type="entry name" value="ANAPHASE-PROMOTING COMPLEX SUBUNIT 5"/>
    <property type="match status" value="1"/>
</dbReference>
<comment type="similarity">
    <text evidence="1">Belongs to the APC5 family.</text>
</comment>
<protein>
    <recommendedName>
        <fullName evidence="2">Anaphase-promoting complex subunit 5</fullName>
    </recommendedName>
</protein>
<keyword evidence="4" id="KW-0498">Mitosis</keyword>
<dbReference type="InterPro" id="IPR037679">
    <property type="entry name" value="Apc5"/>
</dbReference>
<dbReference type="Pfam" id="PF12862">
    <property type="entry name" value="ANAPC5"/>
    <property type="match status" value="1"/>
</dbReference>
<evidence type="ECO:0000259" key="7">
    <source>
        <dbReference type="Pfam" id="PF12862"/>
    </source>
</evidence>
<dbReference type="InterPro" id="IPR026000">
    <property type="entry name" value="Apc5_dom"/>
</dbReference>
<evidence type="ECO:0000313" key="8">
    <source>
        <dbReference type="EMBL" id="WOK97945.1"/>
    </source>
</evidence>
<name>A0AAQ3Q659_9LILI</name>